<dbReference type="SMART" id="SM00028">
    <property type="entry name" value="TPR"/>
    <property type="match status" value="5"/>
</dbReference>
<evidence type="ECO:0000313" key="5">
    <source>
        <dbReference type="EMBL" id="TPX56185.1"/>
    </source>
</evidence>
<dbReference type="GO" id="GO:0031415">
    <property type="term" value="C:NatA complex"/>
    <property type="evidence" value="ECO:0007669"/>
    <property type="project" value="TreeGrafter"/>
</dbReference>
<dbReference type="Gene3D" id="1.25.40.1040">
    <property type="match status" value="1"/>
</dbReference>
<dbReference type="Proteomes" id="UP000318582">
    <property type="component" value="Unassembled WGS sequence"/>
</dbReference>
<dbReference type="STRING" id="109895.A0A507DYG4"/>
<name>A0A507DYG4_9FUNG</name>
<sequence length="858" mass="96826">MPPKQGRELPSKESALFKAILKLYEHKQYKRGLKQAEQILKKFPEHGETQAMKGLFLSHLNRKEEGYEFVKKGLRNDLMSHTCWHVYGLMHRADKNYDEAIKCYVNALKFDKENMQIIRDLSLLQIQMRNYEGYNETRHTLLSLRPTNKMYWVGLAISYHMLQKYDTALNVLSAFEESLKEQTDNVPDYENSEMLMYKNLVIEESGDYQKALTHLEEIRGKVVDKRGWKEAKARHLLNLGKLAQSEVEYRQLLDQNADCHAYLEGLLKARGLVGDLDGTQLEKAQRLMNELGLKYPRSHIIKRTPLKYVKGEAFHRMLDEYLQPMLRKGVPSLFVSIKDLYTNAEKAKTVEEVVLGYKNSLKANASFSGKAADGAEEPPTAYLWVLYFLAQHYDYKRETKKALECIDEALAHTPTLVELLMTKARILKHGGDSEAAMKTMNKAREIDLQDRFINSKCTKYMLRNDKMEDAEKTITLFTRSESADPLADLTDMQCMWFALECAKSHVRKGEVGRALKRLHQIEQHFCDIYDDQFDFHSYSLRKMTLRAYIDLLRVEDRLRGHPFFYEAATIAVRTYIALYDKPKHAGSGGAGGAEGLSEADRKKAERKARKAALKKSGESAAATETSGTAAANAKVDKDVDGTKFLDANYLDEAEKFARNLLTMSGDRVEAHILGAQVYTRKHKYLLALKSVKRAYALLSKPSASNASPQFAADLHVAAIEFWNAVNAAKEQKAAPVPAPTKGQETAQYPTQSPPLHPTVVTLLDEEIAALFKVATPAAFNTEFSKNAVSSPESALAAAQSGAPITILDSHCSDVKRMSLQTAISIHKGLSSSPIADRTRADKFRDAARTAFPTATYFK</sequence>
<feature type="region of interest" description="Disordered" evidence="4">
    <location>
        <begin position="733"/>
        <end position="753"/>
    </location>
</feature>
<evidence type="ECO:0000256" key="2">
    <source>
        <dbReference type="ARBA" id="ARBA00022803"/>
    </source>
</evidence>
<reference evidence="5 6" key="1">
    <citation type="journal article" date="2019" name="Sci. Rep.">
        <title>Comparative genomics of chytrid fungi reveal insights into the obligate biotrophic and pathogenic lifestyle of Synchytrium endobioticum.</title>
        <authorList>
            <person name="van de Vossenberg B.T.L.H."/>
            <person name="Warris S."/>
            <person name="Nguyen H.D.T."/>
            <person name="van Gent-Pelzer M.P.E."/>
            <person name="Joly D.L."/>
            <person name="van de Geest H.C."/>
            <person name="Bonants P.J.M."/>
            <person name="Smith D.S."/>
            <person name="Levesque C.A."/>
            <person name="van der Lee T.A.J."/>
        </authorList>
    </citation>
    <scope>NUCLEOTIDE SEQUENCE [LARGE SCALE GENOMIC DNA]</scope>
    <source>
        <strain evidence="5 6">CBS 809.83</strain>
    </source>
</reference>
<feature type="repeat" description="TPR" evidence="3">
    <location>
        <begin position="81"/>
        <end position="114"/>
    </location>
</feature>
<proteinExistence type="predicted"/>
<accession>A0A507DYG4</accession>
<comment type="caution">
    <text evidence="5">The sequence shown here is derived from an EMBL/GenBank/DDBJ whole genome shotgun (WGS) entry which is preliminary data.</text>
</comment>
<dbReference type="PROSITE" id="PS50005">
    <property type="entry name" value="TPR"/>
    <property type="match status" value="1"/>
</dbReference>
<dbReference type="InterPro" id="IPR021183">
    <property type="entry name" value="NatA_aux_su"/>
</dbReference>
<protein>
    <submittedName>
        <fullName evidence="5">Uncharacterized protein</fullName>
    </submittedName>
</protein>
<feature type="compositionally biased region" description="Low complexity" evidence="4">
    <location>
        <begin position="618"/>
        <end position="627"/>
    </location>
</feature>
<evidence type="ECO:0000256" key="3">
    <source>
        <dbReference type="PROSITE-ProRule" id="PRU00339"/>
    </source>
</evidence>
<dbReference type="InterPro" id="IPR011990">
    <property type="entry name" value="TPR-like_helical_dom_sf"/>
</dbReference>
<dbReference type="PANTHER" id="PTHR22767:SF2">
    <property type="entry name" value="N(ALPHA)-ACETYLTRANSFERASE 15_16, ISOFORM A"/>
    <property type="match status" value="1"/>
</dbReference>
<evidence type="ECO:0000256" key="1">
    <source>
        <dbReference type="ARBA" id="ARBA00022737"/>
    </source>
</evidence>
<keyword evidence="6" id="KW-1185">Reference proteome</keyword>
<dbReference type="SUPFAM" id="SSF48452">
    <property type="entry name" value="TPR-like"/>
    <property type="match status" value="3"/>
</dbReference>
<dbReference type="PANTHER" id="PTHR22767">
    <property type="entry name" value="N-TERMINAL ACETYLTRANSFERASE-RELATED"/>
    <property type="match status" value="1"/>
</dbReference>
<evidence type="ECO:0000256" key="4">
    <source>
        <dbReference type="SAM" id="MobiDB-lite"/>
    </source>
</evidence>
<organism evidence="5 6">
    <name type="scientific">Powellomyces hirtus</name>
    <dbReference type="NCBI Taxonomy" id="109895"/>
    <lineage>
        <taxon>Eukaryota</taxon>
        <taxon>Fungi</taxon>
        <taxon>Fungi incertae sedis</taxon>
        <taxon>Chytridiomycota</taxon>
        <taxon>Chytridiomycota incertae sedis</taxon>
        <taxon>Chytridiomycetes</taxon>
        <taxon>Spizellomycetales</taxon>
        <taxon>Powellomycetaceae</taxon>
        <taxon>Powellomyces</taxon>
    </lineage>
</organism>
<dbReference type="EMBL" id="QEAQ01000082">
    <property type="protein sequence ID" value="TPX56185.1"/>
    <property type="molecule type" value="Genomic_DNA"/>
</dbReference>
<dbReference type="Pfam" id="PF12569">
    <property type="entry name" value="NatA_aux_su"/>
    <property type="match status" value="1"/>
</dbReference>
<keyword evidence="1" id="KW-0677">Repeat</keyword>
<dbReference type="Gene3D" id="1.25.40.1010">
    <property type="match status" value="1"/>
</dbReference>
<gene>
    <name evidence="5" type="ORF">PhCBS80983_g04730</name>
</gene>
<evidence type="ECO:0000313" key="6">
    <source>
        <dbReference type="Proteomes" id="UP000318582"/>
    </source>
</evidence>
<dbReference type="Pfam" id="PF13181">
    <property type="entry name" value="TPR_8"/>
    <property type="match status" value="1"/>
</dbReference>
<dbReference type="AlphaFoldDB" id="A0A507DYG4"/>
<dbReference type="PIRSF" id="PIRSF000422">
    <property type="entry name" value="N-terminal-AcTrfase-A_aux_su"/>
    <property type="match status" value="1"/>
</dbReference>
<dbReference type="FunFam" id="1.25.40.1040:FF:000003">
    <property type="entry name" value="N-terminal acetyltransferase A, auxiliary subunit"/>
    <property type="match status" value="1"/>
</dbReference>
<dbReference type="InterPro" id="IPR019734">
    <property type="entry name" value="TPR_rpt"/>
</dbReference>
<feature type="region of interest" description="Disordered" evidence="4">
    <location>
        <begin position="607"/>
        <end position="627"/>
    </location>
</feature>
<keyword evidence="2 3" id="KW-0802">TPR repeat</keyword>